<dbReference type="InterPro" id="IPR004158">
    <property type="entry name" value="DUF247_pln"/>
</dbReference>
<keyword evidence="2" id="KW-0812">Transmembrane</keyword>
<keyword evidence="4" id="KW-1185">Reference proteome</keyword>
<name>A0A3L6RWB6_PANMI</name>
<evidence type="ECO:0000313" key="3">
    <source>
        <dbReference type="EMBL" id="RLN11237.1"/>
    </source>
</evidence>
<keyword evidence="2" id="KW-1133">Transmembrane helix</keyword>
<feature type="region of interest" description="Disordered" evidence="1">
    <location>
        <begin position="79"/>
        <end position="125"/>
    </location>
</feature>
<feature type="transmembrane region" description="Helical" evidence="2">
    <location>
        <begin position="435"/>
        <end position="453"/>
    </location>
</feature>
<evidence type="ECO:0000256" key="1">
    <source>
        <dbReference type="SAM" id="MobiDB-lite"/>
    </source>
</evidence>
<dbReference type="AlphaFoldDB" id="A0A3L6RWB6"/>
<protein>
    <submittedName>
        <fullName evidence="3">Uncharacterized protein</fullName>
    </submittedName>
</protein>
<reference evidence="4" key="1">
    <citation type="journal article" date="2019" name="Nat. Commun.">
        <title>The genome of broomcorn millet.</title>
        <authorList>
            <person name="Zou C."/>
            <person name="Miki D."/>
            <person name="Li D."/>
            <person name="Tang Q."/>
            <person name="Xiao L."/>
            <person name="Rajput S."/>
            <person name="Deng P."/>
            <person name="Jia W."/>
            <person name="Huang R."/>
            <person name="Zhang M."/>
            <person name="Sun Y."/>
            <person name="Hu J."/>
            <person name="Fu X."/>
            <person name="Schnable P.S."/>
            <person name="Li F."/>
            <person name="Zhang H."/>
            <person name="Feng B."/>
            <person name="Zhu X."/>
            <person name="Liu R."/>
            <person name="Schnable J.C."/>
            <person name="Zhu J.-K."/>
            <person name="Zhang H."/>
        </authorList>
    </citation>
    <scope>NUCLEOTIDE SEQUENCE [LARGE SCALE GENOMIC DNA]</scope>
</reference>
<sequence>MLGSTAYERMRAEHPAEFAPASVFFTHDPRSAIDRRNSFRVKAALVYEAVTGHHVDDHMQRADSLLLALAKECHARIQAPTTGDAGGAGGAPPEAGAAAPPSRDEPGTKGGKSNPPAEVTDDGLDETQKRVVDGVFLVVGFLPKLKEAIARGADRDGVDESFKSRHMQDIVTDVVKLENQLPLRDLLDVAAVAEGAVAATVARGEFEDVRASIAGGGEYKLPFDKDSFGDVVHGFCWYYSPFTSSKKPAAASPFKDVATDEEMATRTLLDCLHLSVVKPPQGAGVSATGRPARMPTARELRRSGVRLQASENGRAEVEFAQPTVRLPALVYDFKLATVARNLLAREYEGQRKPVTRYFQMLNELVEDAADVRILRRAGVVRGGSRGAQEVHGLIKSIDGHATYPSVYMAMDREIEKVKRYHDQKMTSFLVRNRPGVIWASSVAALSVVAIVAARRNRQG</sequence>
<dbReference type="OrthoDB" id="781027at2759"/>
<dbReference type="EMBL" id="PQIB02000006">
    <property type="protein sequence ID" value="RLN11237.1"/>
    <property type="molecule type" value="Genomic_DNA"/>
</dbReference>
<proteinExistence type="predicted"/>
<dbReference type="PANTHER" id="PTHR31549:SF24">
    <property type="entry name" value="OS06G0160600 PROTEIN"/>
    <property type="match status" value="1"/>
</dbReference>
<keyword evidence="2" id="KW-0472">Membrane</keyword>
<dbReference type="Pfam" id="PF03140">
    <property type="entry name" value="DUF247"/>
    <property type="match status" value="1"/>
</dbReference>
<dbReference type="Proteomes" id="UP000275267">
    <property type="component" value="Unassembled WGS sequence"/>
</dbReference>
<evidence type="ECO:0000256" key="2">
    <source>
        <dbReference type="SAM" id="Phobius"/>
    </source>
</evidence>
<accession>A0A3L6RWB6</accession>
<gene>
    <name evidence="3" type="ORF">C2845_PM09G03600</name>
</gene>
<dbReference type="PANTHER" id="PTHR31549">
    <property type="entry name" value="PROTEIN, PUTATIVE (DUF247)-RELATED-RELATED"/>
    <property type="match status" value="1"/>
</dbReference>
<comment type="caution">
    <text evidence="3">The sequence shown here is derived from an EMBL/GenBank/DDBJ whole genome shotgun (WGS) entry which is preliminary data.</text>
</comment>
<organism evidence="3 4">
    <name type="scientific">Panicum miliaceum</name>
    <name type="common">Proso millet</name>
    <name type="synonym">Broomcorn millet</name>
    <dbReference type="NCBI Taxonomy" id="4540"/>
    <lineage>
        <taxon>Eukaryota</taxon>
        <taxon>Viridiplantae</taxon>
        <taxon>Streptophyta</taxon>
        <taxon>Embryophyta</taxon>
        <taxon>Tracheophyta</taxon>
        <taxon>Spermatophyta</taxon>
        <taxon>Magnoliopsida</taxon>
        <taxon>Liliopsida</taxon>
        <taxon>Poales</taxon>
        <taxon>Poaceae</taxon>
        <taxon>PACMAD clade</taxon>
        <taxon>Panicoideae</taxon>
        <taxon>Panicodae</taxon>
        <taxon>Paniceae</taxon>
        <taxon>Panicinae</taxon>
        <taxon>Panicum</taxon>
        <taxon>Panicum sect. Panicum</taxon>
    </lineage>
</organism>
<dbReference type="STRING" id="4540.A0A3L6RWB6"/>
<feature type="compositionally biased region" description="Low complexity" evidence="1">
    <location>
        <begin position="91"/>
        <end position="101"/>
    </location>
</feature>
<evidence type="ECO:0000313" key="4">
    <source>
        <dbReference type="Proteomes" id="UP000275267"/>
    </source>
</evidence>